<dbReference type="GO" id="GO:0000976">
    <property type="term" value="F:transcription cis-regulatory region binding"/>
    <property type="evidence" value="ECO:0007669"/>
    <property type="project" value="InterPro"/>
</dbReference>
<dbReference type="EMBL" id="JARAKH010000017">
    <property type="protein sequence ID" value="KAK8395817.1"/>
    <property type="molecule type" value="Genomic_DNA"/>
</dbReference>
<dbReference type="InterPro" id="IPR011615">
    <property type="entry name" value="p53_DNA-bd"/>
</dbReference>
<evidence type="ECO:0000256" key="5">
    <source>
        <dbReference type="SAM" id="MobiDB-lite"/>
    </source>
</evidence>
<evidence type="ECO:0000313" key="7">
    <source>
        <dbReference type="EMBL" id="KAK8395817.1"/>
    </source>
</evidence>
<keyword evidence="2" id="KW-0805">Transcription regulation</keyword>
<dbReference type="GO" id="GO:0006357">
    <property type="term" value="P:regulation of transcription by RNA polymerase II"/>
    <property type="evidence" value="ECO:0007669"/>
    <property type="project" value="UniProtKB-ARBA"/>
</dbReference>
<dbReference type="InterPro" id="IPR012346">
    <property type="entry name" value="p53/RUNT-type_TF_DNA-bd_sf"/>
</dbReference>
<dbReference type="Pfam" id="PF00870">
    <property type="entry name" value="P53"/>
    <property type="match status" value="1"/>
</dbReference>
<comment type="subcellular location">
    <subcellularLocation>
        <location evidence="1">Nucleus</location>
    </subcellularLocation>
</comment>
<proteinExistence type="predicted"/>
<dbReference type="AlphaFoldDB" id="A0AAW0U6W2"/>
<keyword evidence="8" id="KW-1185">Reference proteome</keyword>
<dbReference type="GO" id="GO:0003700">
    <property type="term" value="F:DNA-binding transcription factor activity"/>
    <property type="evidence" value="ECO:0007669"/>
    <property type="project" value="InterPro"/>
</dbReference>
<feature type="domain" description="p53 DNA-binding" evidence="6">
    <location>
        <begin position="144"/>
        <end position="305"/>
    </location>
</feature>
<feature type="region of interest" description="Disordered" evidence="5">
    <location>
        <begin position="309"/>
        <end position="342"/>
    </location>
</feature>
<accession>A0AAW0U6W2</accession>
<gene>
    <name evidence="7" type="ORF">O3P69_005732</name>
</gene>
<evidence type="ECO:0000259" key="6">
    <source>
        <dbReference type="Pfam" id="PF00870"/>
    </source>
</evidence>
<evidence type="ECO:0000256" key="1">
    <source>
        <dbReference type="ARBA" id="ARBA00004123"/>
    </source>
</evidence>
<organism evidence="7 8">
    <name type="scientific">Scylla paramamosain</name>
    <name type="common">Mud crab</name>
    <dbReference type="NCBI Taxonomy" id="85552"/>
    <lineage>
        <taxon>Eukaryota</taxon>
        <taxon>Metazoa</taxon>
        <taxon>Ecdysozoa</taxon>
        <taxon>Arthropoda</taxon>
        <taxon>Crustacea</taxon>
        <taxon>Multicrustacea</taxon>
        <taxon>Malacostraca</taxon>
        <taxon>Eumalacostraca</taxon>
        <taxon>Eucarida</taxon>
        <taxon>Decapoda</taxon>
        <taxon>Pleocyemata</taxon>
        <taxon>Brachyura</taxon>
        <taxon>Eubrachyura</taxon>
        <taxon>Portunoidea</taxon>
        <taxon>Portunidae</taxon>
        <taxon>Portuninae</taxon>
        <taxon>Scylla</taxon>
    </lineage>
</organism>
<evidence type="ECO:0000256" key="2">
    <source>
        <dbReference type="ARBA" id="ARBA00023015"/>
    </source>
</evidence>
<dbReference type="SUPFAM" id="SSF49417">
    <property type="entry name" value="p53-like transcription factors"/>
    <property type="match status" value="1"/>
</dbReference>
<name>A0AAW0U6W2_SCYPA</name>
<keyword evidence="4" id="KW-0539">Nucleus</keyword>
<dbReference type="InterPro" id="IPR008967">
    <property type="entry name" value="p53-like_TF_DNA-bd_sf"/>
</dbReference>
<evidence type="ECO:0000256" key="4">
    <source>
        <dbReference type="ARBA" id="ARBA00023242"/>
    </source>
</evidence>
<comment type="caution">
    <text evidence="7">The sequence shown here is derived from an EMBL/GenBank/DDBJ whole genome shotgun (WGS) entry which is preliminary data.</text>
</comment>
<evidence type="ECO:0000313" key="8">
    <source>
        <dbReference type="Proteomes" id="UP001487740"/>
    </source>
</evidence>
<dbReference type="Gene3D" id="2.60.40.720">
    <property type="match status" value="1"/>
</dbReference>
<protein>
    <recommendedName>
        <fullName evidence="6">p53 DNA-binding domain-containing protein</fullName>
    </recommendedName>
</protein>
<evidence type="ECO:0000256" key="3">
    <source>
        <dbReference type="ARBA" id="ARBA00023163"/>
    </source>
</evidence>
<sequence>MHSIDHLFSELYFCTCVCMCACVRVLCFVSFTHEFPNIVNFYFREFPDDPAGVEMNFPWPDFDQDLVGTLHVQSFSEDPPQDSIPLHLHYNNETNDKKVVEENDLIMRNTFDLNIPVEQVFKSEPIPDLERAIEFFTRSPEELGFRIEDSTRPRNKPYVMEDNILFIKPSKEVKVKVLGAQRGQIVKLSLRYKTKTFYQQPVLACSEHKKKDGENPLATFYVLSKRIPITYMLENEHPTALITLTEEEGFCFYPVFRCWNFCGKKFGKSQEMILTLCNARDEVLKETTYDVRVCENVARDLRQYRKERDEKHLKRTSTKRSCREMENEGQASENLQEMGPPPSKARYFMVKMEDPKLVPALKEIAKVGGDIVELDSATEPEKCFQCSNTC</sequence>
<reference evidence="7 8" key="1">
    <citation type="submission" date="2023-03" db="EMBL/GenBank/DDBJ databases">
        <title>High-quality genome of Scylla paramamosain provides insights in environmental adaptation.</title>
        <authorList>
            <person name="Zhang L."/>
        </authorList>
    </citation>
    <scope>NUCLEOTIDE SEQUENCE [LARGE SCALE GENOMIC DNA]</scope>
    <source>
        <strain evidence="7">LZ_2023a</strain>
        <tissue evidence="7">Muscle</tissue>
    </source>
</reference>
<dbReference type="GO" id="GO:0005634">
    <property type="term" value="C:nucleus"/>
    <property type="evidence" value="ECO:0007669"/>
    <property type="project" value="UniProtKB-SubCell"/>
</dbReference>
<dbReference type="Proteomes" id="UP001487740">
    <property type="component" value="Unassembled WGS sequence"/>
</dbReference>
<keyword evidence="3" id="KW-0804">Transcription</keyword>